<sequence>MSVLVTLPLLSLISFQSIATIDWCSFPSIAAYLGDLIDLGTNVVPKATCCAVTSAGFLVLAFMGFLCCHAIRLETSSDYTEEKRSSLPPVPASPRTHPTPVTPPPPFGFSTSQEDYSDSSSNMTLFEEASPQARQDTSLPKIVALKEDVSDLNIPLHAFSPSNSMIDIPVSSPASPHDIPSNFPMSSSEDVSGGILFDGLPSHGSITTNLVDISGDLLFDYDSDVSNPWLASPEPELDSGLAGQLQQLISSIAALELSSSIGRRHGVAPLPSGLSLHKSPPVVFDTSGRERYAASSTIPEESLVNPAVKPTTGSVSLCTDLHTDNTLAAALASDALQHGFLDRSAGVGSLTGRKDILIDDQVSTPLSTITQTSPSTARFYYRDVAQDNWTVEHFRCVSKQHSDTHNRAIEREIQEREDGPYMSYRLNKDNGKKDVLSRAAFSNMMAGFVARRSGQQAGAALKKSLSGSKATRRSGSGSGDYCAINRAGNRIPKPQDHLKVANKSLGSMNAPQLIMPPNSIVTCAFFDERRSASFSPASMTPSQAQSRRSRFG</sequence>
<accession>A0A8K0UNY1</accession>
<feature type="compositionally biased region" description="Polar residues" evidence="1">
    <location>
        <begin position="465"/>
        <end position="475"/>
    </location>
</feature>
<feature type="region of interest" description="Disordered" evidence="1">
    <location>
        <begin position="460"/>
        <end position="495"/>
    </location>
</feature>
<dbReference type="Proteomes" id="UP000813824">
    <property type="component" value="Unassembled WGS sequence"/>
</dbReference>
<dbReference type="AlphaFoldDB" id="A0A8K0UNY1"/>
<feature type="compositionally biased region" description="Polar residues" evidence="1">
    <location>
        <begin position="533"/>
        <end position="546"/>
    </location>
</feature>
<protein>
    <submittedName>
        <fullName evidence="3">Uncharacterized protein</fullName>
    </submittedName>
</protein>
<feature type="chain" id="PRO_5035446631" evidence="2">
    <location>
        <begin position="20"/>
        <end position="552"/>
    </location>
</feature>
<keyword evidence="2" id="KW-0732">Signal</keyword>
<keyword evidence="4" id="KW-1185">Reference proteome</keyword>
<comment type="caution">
    <text evidence="3">The sequence shown here is derived from an EMBL/GenBank/DDBJ whole genome shotgun (WGS) entry which is preliminary data.</text>
</comment>
<dbReference type="EMBL" id="JAEVFJ010000017">
    <property type="protein sequence ID" value="KAH8100154.1"/>
    <property type="molecule type" value="Genomic_DNA"/>
</dbReference>
<reference evidence="3" key="1">
    <citation type="journal article" date="2021" name="New Phytol.">
        <title>Evolutionary innovations through gain and loss of genes in the ectomycorrhizal Boletales.</title>
        <authorList>
            <person name="Wu G."/>
            <person name="Miyauchi S."/>
            <person name="Morin E."/>
            <person name="Kuo A."/>
            <person name="Drula E."/>
            <person name="Varga T."/>
            <person name="Kohler A."/>
            <person name="Feng B."/>
            <person name="Cao Y."/>
            <person name="Lipzen A."/>
            <person name="Daum C."/>
            <person name="Hundley H."/>
            <person name="Pangilinan J."/>
            <person name="Johnson J."/>
            <person name="Barry K."/>
            <person name="LaButti K."/>
            <person name="Ng V."/>
            <person name="Ahrendt S."/>
            <person name="Min B."/>
            <person name="Choi I.G."/>
            <person name="Park H."/>
            <person name="Plett J.M."/>
            <person name="Magnuson J."/>
            <person name="Spatafora J.W."/>
            <person name="Nagy L.G."/>
            <person name="Henrissat B."/>
            <person name="Grigoriev I.V."/>
            <person name="Yang Z.L."/>
            <person name="Xu J."/>
            <person name="Martin F.M."/>
        </authorList>
    </citation>
    <scope>NUCLEOTIDE SEQUENCE</scope>
    <source>
        <strain evidence="3">KKN 215</strain>
    </source>
</reference>
<evidence type="ECO:0000313" key="3">
    <source>
        <dbReference type="EMBL" id="KAH8100154.1"/>
    </source>
</evidence>
<evidence type="ECO:0000313" key="4">
    <source>
        <dbReference type="Proteomes" id="UP000813824"/>
    </source>
</evidence>
<name>A0A8K0UNY1_9AGAR</name>
<proteinExistence type="predicted"/>
<dbReference type="OrthoDB" id="10626768at2759"/>
<gene>
    <name evidence="3" type="ORF">BXZ70DRAFT_209903</name>
</gene>
<evidence type="ECO:0000256" key="2">
    <source>
        <dbReference type="SAM" id="SignalP"/>
    </source>
</evidence>
<organism evidence="3 4">
    <name type="scientific">Cristinia sonorae</name>
    <dbReference type="NCBI Taxonomy" id="1940300"/>
    <lineage>
        <taxon>Eukaryota</taxon>
        <taxon>Fungi</taxon>
        <taxon>Dikarya</taxon>
        <taxon>Basidiomycota</taxon>
        <taxon>Agaricomycotina</taxon>
        <taxon>Agaricomycetes</taxon>
        <taxon>Agaricomycetidae</taxon>
        <taxon>Agaricales</taxon>
        <taxon>Pleurotineae</taxon>
        <taxon>Stephanosporaceae</taxon>
        <taxon>Cristinia</taxon>
    </lineage>
</organism>
<evidence type="ECO:0000256" key="1">
    <source>
        <dbReference type="SAM" id="MobiDB-lite"/>
    </source>
</evidence>
<feature type="region of interest" description="Disordered" evidence="1">
    <location>
        <begin position="80"/>
        <end position="114"/>
    </location>
</feature>
<feature type="signal peptide" evidence="2">
    <location>
        <begin position="1"/>
        <end position="19"/>
    </location>
</feature>
<feature type="region of interest" description="Disordered" evidence="1">
    <location>
        <begin position="533"/>
        <end position="552"/>
    </location>
</feature>